<evidence type="ECO:0000256" key="1">
    <source>
        <dbReference type="SAM" id="MobiDB-lite"/>
    </source>
</evidence>
<feature type="compositionally biased region" description="Low complexity" evidence="1">
    <location>
        <begin position="90"/>
        <end position="109"/>
    </location>
</feature>
<keyword evidence="3" id="KW-1185">Reference proteome</keyword>
<proteinExistence type="predicted"/>
<reference evidence="3" key="1">
    <citation type="journal article" date="2017" name="Nat. Commun.">
        <title>The asparagus genome sheds light on the origin and evolution of a young Y chromosome.</title>
        <authorList>
            <person name="Harkess A."/>
            <person name="Zhou J."/>
            <person name="Xu C."/>
            <person name="Bowers J.E."/>
            <person name="Van der Hulst R."/>
            <person name="Ayyampalayam S."/>
            <person name="Mercati F."/>
            <person name="Riccardi P."/>
            <person name="McKain M.R."/>
            <person name="Kakrana A."/>
            <person name="Tang H."/>
            <person name="Ray J."/>
            <person name="Groenendijk J."/>
            <person name="Arikit S."/>
            <person name="Mathioni S.M."/>
            <person name="Nakano M."/>
            <person name="Shan H."/>
            <person name="Telgmann-Rauber A."/>
            <person name="Kanno A."/>
            <person name="Yue Z."/>
            <person name="Chen H."/>
            <person name="Li W."/>
            <person name="Chen Y."/>
            <person name="Xu X."/>
            <person name="Zhang Y."/>
            <person name="Luo S."/>
            <person name="Chen H."/>
            <person name="Gao J."/>
            <person name="Mao Z."/>
            <person name="Pires J.C."/>
            <person name="Luo M."/>
            <person name="Kudrna D."/>
            <person name="Wing R.A."/>
            <person name="Meyers B.C."/>
            <person name="Yi K."/>
            <person name="Kong H."/>
            <person name="Lavrijsen P."/>
            <person name="Sunseri F."/>
            <person name="Falavigna A."/>
            <person name="Ye Y."/>
            <person name="Leebens-Mack J.H."/>
            <person name="Chen G."/>
        </authorList>
    </citation>
    <scope>NUCLEOTIDE SEQUENCE [LARGE SCALE GENOMIC DNA]</scope>
    <source>
        <strain evidence="3">cv. DH0086</strain>
    </source>
</reference>
<dbReference type="EMBL" id="CM007385">
    <property type="protein sequence ID" value="ONK67459.1"/>
    <property type="molecule type" value="Genomic_DNA"/>
</dbReference>
<name>A0A5P1ERV4_ASPOF</name>
<evidence type="ECO:0000313" key="3">
    <source>
        <dbReference type="Proteomes" id="UP000243459"/>
    </source>
</evidence>
<accession>A0A5P1ERV4</accession>
<dbReference type="Proteomes" id="UP000243459">
    <property type="component" value="Chromosome 5"/>
</dbReference>
<sequence>MPIDLKAKLSYDTFHSTYKNEDKIKANMVLVDNIAVASKDAALHATQEAVDDPHVLSREENNVIAMNVMGYNNRDRFPLMGVGAQRGTSRKSSTASSTTSTATTSSNRTHTTSIIMRVNRYLRGKIERTLLMQMMTAMCSDLPPSPTSDDVFTHIVLCLSEKISAELFEEVLDQLDLDVGTQAGLAGGSSSGVQRRELDDAEDS</sequence>
<evidence type="ECO:0000313" key="2">
    <source>
        <dbReference type="EMBL" id="ONK67459.1"/>
    </source>
</evidence>
<protein>
    <submittedName>
        <fullName evidence="2">Uncharacterized protein</fullName>
    </submittedName>
</protein>
<feature type="region of interest" description="Disordered" evidence="1">
    <location>
        <begin position="83"/>
        <end position="109"/>
    </location>
</feature>
<gene>
    <name evidence="2" type="ORF">A4U43_C05F280</name>
</gene>
<feature type="region of interest" description="Disordered" evidence="1">
    <location>
        <begin position="183"/>
        <end position="204"/>
    </location>
</feature>
<dbReference type="AlphaFoldDB" id="A0A5P1ERV4"/>
<dbReference type="Gramene" id="ONK67459">
    <property type="protein sequence ID" value="ONK67459"/>
    <property type="gene ID" value="A4U43_C05F280"/>
</dbReference>
<organism evidence="2 3">
    <name type="scientific">Asparagus officinalis</name>
    <name type="common">Garden asparagus</name>
    <dbReference type="NCBI Taxonomy" id="4686"/>
    <lineage>
        <taxon>Eukaryota</taxon>
        <taxon>Viridiplantae</taxon>
        <taxon>Streptophyta</taxon>
        <taxon>Embryophyta</taxon>
        <taxon>Tracheophyta</taxon>
        <taxon>Spermatophyta</taxon>
        <taxon>Magnoliopsida</taxon>
        <taxon>Liliopsida</taxon>
        <taxon>Asparagales</taxon>
        <taxon>Asparagaceae</taxon>
        <taxon>Asparagoideae</taxon>
        <taxon>Asparagus</taxon>
    </lineage>
</organism>